<dbReference type="EMBL" id="JAHRIO010084352">
    <property type="protein sequence ID" value="MEQ2186525.1"/>
    <property type="molecule type" value="Genomic_DNA"/>
</dbReference>
<evidence type="ECO:0000313" key="2">
    <source>
        <dbReference type="Proteomes" id="UP001476798"/>
    </source>
</evidence>
<proteinExistence type="predicted"/>
<protein>
    <submittedName>
        <fullName evidence="1">Uncharacterized protein</fullName>
    </submittedName>
</protein>
<comment type="caution">
    <text evidence="1">The sequence shown here is derived from an EMBL/GenBank/DDBJ whole genome shotgun (WGS) entry which is preliminary data.</text>
</comment>
<keyword evidence="2" id="KW-1185">Reference proteome</keyword>
<evidence type="ECO:0000313" key="1">
    <source>
        <dbReference type="EMBL" id="MEQ2186525.1"/>
    </source>
</evidence>
<reference evidence="1 2" key="1">
    <citation type="submission" date="2021-06" db="EMBL/GenBank/DDBJ databases">
        <authorList>
            <person name="Palmer J.M."/>
        </authorList>
    </citation>
    <scope>NUCLEOTIDE SEQUENCE [LARGE SCALE GENOMIC DNA]</scope>
    <source>
        <strain evidence="1 2">GA_2019</strain>
        <tissue evidence="1">Muscle</tissue>
    </source>
</reference>
<sequence length="144" mass="16119">MASFVTEVLASSGKLEKEDLASKISRMSRKVEDTKCDGGLQQSITGEEVCRCCHPSRKGPKAFHKIELVLSDACIKDFEPKPTPLLCSVLQALAIQGDLQNKIKLFSKNKQLQPFQVFCYSDLSLYISSRVFNQNKLVGVFWIC</sequence>
<name>A0ABV0PSN7_9TELE</name>
<accession>A0ABV0PSN7</accession>
<gene>
    <name evidence="1" type="ORF">GOODEAATRI_029527</name>
</gene>
<dbReference type="Proteomes" id="UP001476798">
    <property type="component" value="Unassembled WGS sequence"/>
</dbReference>
<organism evidence="1 2">
    <name type="scientific">Goodea atripinnis</name>
    <dbReference type="NCBI Taxonomy" id="208336"/>
    <lineage>
        <taxon>Eukaryota</taxon>
        <taxon>Metazoa</taxon>
        <taxon>Chordata</taxon>
        <taxon>Craniata</taxon>
        <taxon>Vertebrata</taxon>
        <taxon>Euteleostomi</taxon>
        <taxon>Actinopterygii</taxon>
        <taxon>Neopterygii</taxon>
        <taxon>Teleostei</taxon>
        <taxon>Neoteleostei</taxon>
        <taxon>Acanthomorphata</taxon>
        <taxon>Ovalentaria</taxon>
        <taxon>Atherinomorphae</taxon>
        <taxon>Cyprinodontiformes</taxon>
        <taxon>Goodeidae</taxon>
        <taxon>Goodea</taxon>
    </lineage>
</organism>